<evidence type="ECO:0000313" key="10">
    <source>
        <dbReference type="Proteomes" id="UP000594800"/>
    </source>
</evidence>
<feature type="transmembrane region" description="Helical" evidence="7">
    <location>
        <begin position="100"/>
        <end position="121"/>
    </location>
</feature>
<evidence type="ECO:0000256" key="6">
    <source>
        <dbReference type="ARBA" id="ARBA00023136"/>
    </source>
</evidence>
<evidence type="ECO:0000313" key="9">
    <source>
        <dbReference type="EMBL" id="QPH52345.1"/>
    </source>
</evidence>
<dbReference type="GO" id="GO:0022857">
    <property type="term" value="F:transmembrane transporter activity"/>
    <property type="evidence" value="ECO:0007669"/>
    <property type="project" value="UniProtKB-UniRule"/>
</dbReference>
<evidence type="ECO:0000256" key="5">
    <source>
        <dbReference type="ARBA" id="ARBA00022989"/>
    </source>
</evidence>
<feature type="transmembrane region" description="Helical" evidence="7">
    <location>
        <begin position="20"/>
        <end position="41"/>
    </location>
</feature>
<accession>A0A7S9LP14</accession>
<evidence type="ECO:0000256" key="3">
    <source>
        <dbReference type="ARBA" id="ARBA00022475"/>
    </source>
</evidence>
<comment type="function">
    <text evidence="7">Part of the tripartite ATP-independent periplasmic (TRAP) transport system.</text>
</comment>
<keyword evidence="3" id="KW-1003">Cell membrane</keyword>
<reference evidence="9 10" key="1">
    <citation type="submission" date="2020-11" db="EMBL/GenBank/DDBJ databases">
        <title>Description of Pontivivens ytuae sp. nov. isolated from deep sea sediment of Mariana Trench.</title>
        <authorList>
            <person name="Wang Z."/>
            <person name="Sun Q.-L."/>
            <person name="Xu X.-D."/>
            <person name="Tang Y.-Z."/>
            <person name="Zhang J."/>
        </authorList>
    </citation>
    <scope>NUCLEOTIDE SEQUENCE [LARGE SCALE GENOMIC DNA]</scope>
    <source>
        <strain evidence="9 10">MT2928</strain>
    </source>
</reference>
<evidence type="ECO:0000256" key="7">
    <source>
        <dbReference type="RuleBase" id="RU369079"/>
    </source>
</evidence>
<keyword evidence="5 7" id="KW-1133">Transmembrane helix</keyword>
<feature type="transmembrane region" description="Helical" evidence="7">
    <location>
        <begin position="164"/>
        <end position="186"/>
    </location>
</feature>
<keyword evidence="10" id="KW-1185">Reference proteome</keyword>
<dbReference type="Proteomes" id="UP000594800">
    <property type="component" value="Chromosome"/>
</dbReference>
<keyword evidence="2 7" id="KW-0813">Transport</keyword>
<keyword evidence="4 7" id="KW-0812">Transmembrane</keyword>
<dbReference type="RefSeq" id="WP_196101559.1">
    <property type="nucleotide sequence ID" value="NZ_CP064942.1"/>
</dbReference>
<comment type="subunit">
    <text evidence="7">The complex comprises the extracytoplasmic solute receptor protein and the two transmembrane proteins.</text>
</comment>
<dbReference type="Pfam" id="PF04290">
    <property type="entry name" value="DctQ"/>
    <property type="match status" value="1"/>
</dbReference>
<dbReference type="EMBL" id="CP064942">
    <property type="protein sequence ID" value="QPH52345.1"/>
    <property type="molecule type" value="Genomic_DNA"/>
</dbReference>
<organism evidence="9 10">
    <name type="scientific">Pontivivens ytuae</name>
    <dbReference type="NCBI Taxonomy" id="2789856"/>
    <lineage>
        <taxon>Bacteria</taxon>
        <taxon>Pseudomonadati</taxon>
        <taxon>Pseudomonadota</taxon>
        <taxon>Alphaproteobacteria</taxon>
        <taxon>Rhodobacterales</taxon>
        <taxon>Paracoccaceae</taxon>
        <taxon>Pontivivens</taxon>
    </lineage>
</organism>
<sequence>MAAIAPRAEARTGAILGALARYLALFGGVILAAIAGMTVASIIGRAMVPLGLGPVPGDFELVQVGCAIAVFSFLPWCQLNRGHVTVDILVERFPRATQRGFLLLGDIALTAVAFVAMWQLYLGMLDKFCPSPTDPIVGWLWTTLGNADQFCWVEATYELNMPVWWGYALGLVGAAAFFVTGLYTIWRALNEVLS</sequence>
<dbReference type="AlphaFoldDB" id="A0A7S9LP14"/>
<keyword evidence="7" id="KW-0997">Cell inner membrane</keyword>
<keyword evidence="6 7" id="KW-0472">Membrane</keyword>
<dbReference type="GO" id="GO:0005886">
    <property type="term" value="C:plasma membrane"/>
    <property type="evidence" value="ECO:0007669"/>
    <property type="project" value="UniProtKB-SubCell"/>
</dbReference>
<protein>
    <recommendedName>
        <fullName evidence="7">TRAP transporter small permease protein</fullName>
    </recommendedName>
</protein>
<comment type="similarity">
    <text evidence="7">Belongs to the TRAP transporter small permease family.</text>
</comment>
<evidence type="ECO:0000256" key="1">
    <source>
        <dbReference type="ARBA" id="ARBA00004651"/>
    </source>
</evidence>
<dbReference type="InterPro" id="IPR055348">
    <property type="entry name" value="DctQ"/>
</dbReference>
<feature type="domain" description="Tripartite ATP-independent periplasmic transporters DctQ component" evidence="8">
    <location>
        <begin position="34"/>
        <end position="189"/>
    </location>
</feature>
<gene>
    <name evidence="9" type="ORF">I0K15_10955</name>
</gene>
<name>A0A7S9LP14_9RHOB</name>
<evidence type="ECO:0000256" key="4">
    <source>
        <dbReference type="ARBA" id="ARBA00022692"/>
    </source>
</evidence>
<proteinExistence type="inferred from homology"/>
<evidence type="ECO:0000256" key="2">
    <source>
        <dbReference type="ARBA" id="ARBA00022448"/>
    </source>
</evidence>
<dbReference type="KEGG" id="poz:I0K15_10955"/>
<comment type="subcellular location">
    <subcellularLocation>
        <location evidence="7">Cell inner membrane</location>
        <topology evidence="7">Multi-pass membrane protein</topology>
    </subcellularLocation>
    <subcellularLocation>
        <location evidence="1">Cell membrane</location>
        <topology evidence="1">Multi-pass membrane protein</topology>
    </subcellularLocation>
</comment>
<evidence type="ECO:0000259" key="8">
    <source>
        <dbReference type="Pfam" id="PF04290"/>
    </source>
</evidence>
<feature type="transmembrane region" description="Helical" evidence="7">
    <location>
        <begin position="61"/>
        <end position="79"/>
    </location>
</feature>